<dbReference type="PANTHER" id="PTHR13061">
    <property type="entry name" value="DYNACTIN SUBUNIT P25"/>
    <property type="match status" value="1"/>
</dbReference>
<organism evidence="1 2">
    <name type="scientific">Clostridium mobile</name>
    <dbReference type="NCBI Taxonomy" id="2841512"/>
    <lineage>
        <taxon>Bacteria</taxon>
        <taxon>Bacillati</taxon>
        <taxon>Bacillota</taxon>
        <taxon>Clostridia</taxon>
        <taxon>Eubacteriales</taxon>
        <taxon>Clostridiaceae</taxon>
        <taxon>Clostridium</taxon>
    </lineage>
</organism>
<dbReference type="Proteomes" id="UP000726170">
    <property type="component" value="Unassembled WGS sequence"/>
</dbReference>
<dbReference type="RefSeq" id="WP_216437449.1">
    <property type="nucleotide sequence ID" value="NZ_JAHLQF010000001.1"/>
</dbReference>
<proteinExistence type="predicted"/>
<evidence type="ECO:0000313" key="1">
    <source>
        <dbReference type="EMBL" id="MBU5483044.1"/>
    </source>
</evidence>
<dbReference type="CDD" id="cd04645">
    <property type="entry name" value="LbH_gamma_CA_like"/>
    <property type="match status" value="1"/>
</dbReference>
<dbReference type="InterPro" id="IPR047324">
    <property type="entry name" value="LbH_gamma_CA-like"/>
</dbReference>
<name>A0ABS6ECX7_9CLOT</name>
<dbReference type="EMBL" id="JAHLQF010000001">
    <property type="protein sequence ID" value="MBU5483044.1"/>
    <property type="molecule type" value="Genomic_DNA"/>
</dbReference>
<dbReference type="PANTHER" id="PTHR13061:SF29">
    <property type="entry name" value="GAMMA CARBONIC ANHYDRASE-LIKE 1, MITOCHONDRIAL-RELATED"/>
    <property type="match status" value="1"/>
</dbReference>
<dbReference type="Pfam" id="PF00132">
    <property type="entry name" value="Hexapep"/>
    <property type="match status" value="1"/>
</dbReference>
<reference evidence="1 2" key="1">
    <citation type="submission" date="2021-06" db="EMBL/GenBank/DDBJ databases">
        <authorList>
            <person name="Sun Q."/>
            <person name="Li D."/>
        </authorList>
    </citation>
    <scope>NUCLEOTIDE SEQUENCE [LARGE SCALE GENOMIC DNA]</scope>
    <source>
        <strain evidence="1 2">MSJ-11</strain>
    </source>
</reference>
<gene>
    <name evidence="1" type="ORF">KQI86_01820</name>
</gene>
<evidence type="ECO:0000313" key="2">
    <source>
        <dbReference type="Proteomes" id="UP000726170"/>
    </source>
</evidence>
<accession>A0ABS6ECX7</accession>
<sequence length="166" mass="17877">MINKFKDKEPRIHSSCFVAETSDVIGDVTVEECANIWFGSVVRGDTNNIVIGKNTNIQDNSVLHVDKNHPLIIEENVTVGHGAILHGCKISNNSLIGMGSIVLDGAVIGKHTLVAAGSLVPQGKIIPDGVLCMGSPVKVIRELTEEEKMNLTQSALNYVELSKAYK</sequence>
<keyword evidence="2" id="KW-1185">Reference proteome</keyword>
<dbReference type="InterPro" id="IPR050484">
    <property type="entry name" value="Transf_Hexapept/Carb_Anhydrase"/>
</dbReference>
<protein>
    <submittedName>
        <fullName evidence="1">Gamma carbonic anhydrase family protein</fullName>
    </submittedName>
</protein>
<dbReference type="InterPro" id="IPR001451">
    <property type="entry name" value="Hexapep"/>
</dbReference>
<comment type="caution">
    <text evidence="1">The sequence shown here is derived from an EMBL/GenBank/DDBJ whole genome shotgun (WGS) entry which is preliminary data.</text>
</comment>